<dbReference type="Pfam" id="PF07690">
    <property type="entry name" value="MFS_1"/>
    <property type="match status" value="1"/>
</dbReference>
<dbReference type="NCBIfam" id="TIGR00711">
    <property type="entry name" value="efflux_EmrB"/>
    <property type="match status" value="1"/>
</dbReference>
<organism evidence="10 11">
    <name type="scientific">Achromobacter pulmonis</name>
    <dbReference type="NCBI Taxonomy" id="1389932"/>
    <lineage>
        <taxon>Bacteria</taxon>
        <taxon>Pseudomonadati</taxon>
        <taxon>Pseudomonadota</taxon>
        <taxon>Betaproteobacteria</taxon>
        <taxon>Burkholderiales</taxon>
        <taxon>Alcaligenaceae</taxon>
        <taxon>Achromobacter</taxon>
    </lineage>
</organism>
<comment type="subcellular location">
    <subcellularLocation>
        <location evidence="1">Cell membrane</location>
        <topology evidence="1">Multi-pass membrane protein</topology>
    </subcellularLocation>
</comment>
<evidence type="ECO:0000256" key="1">
    <source>
        <dbReference type="ARBA" id="ARBA00004651"/>
    </source>
</evidence>
<dbReference type="InterPro" id="IPR036259">
    <property type="entry name" value="MFS_trans_sf"/>
</dbReference>
<feature type="transmembrane region" description="Helical" evidence="8">
    <location>
        <begin position="355"/>
        <end position="373"/>
    </location>
</feature>
<feature type="transmembrane region" description="Helical" evidence="8">
    <location>
        <begin position="136"/>
        <end position="158"/>
    </location>
</feature>
<feature type="transmembrane region" description="Helical" evidence="8">
    <location>
        <begin position="427"/>
        <end position="449"/>
    </location>
</feature>
<dbReference type="PANTHER" id="PTHR42718">
    <property type="entry name" value="MAJOR FACILITATOR SUPERFAMILY MULTIDRUG TRANSPORTER MFSC"/>
    <property type="match status" value="1"/>
</dbReference>
<dbReference type="RefSeq" id="WP_175140176.1">
    <property type="nucleotide sequence ID" value="NZ_CADIKZ010000002.1"/>
</dbReference>
<dbReference type="CDD" id="cd17321">
    <property type="entry name" value="MFS_MMR_MDR_like"/>
    <property type="match status" value="1"/>
</dbReference>
<feature type="transmembrane region" description="Helical" evidence="8">
    <location>
        <begin position="394"/>
        <end position="415"/>
    </location>
</feature>
<evidence type="ECO:0000256" key="4">
    <source>
        <dbReference type="ARBA" id="ARBA00022475"/>
    </source>
</evidence>
<dbReference type="InterPro" id="IPR004638">
    <property type="entry name" value="EmrB-like"/>
</dbReference>
<gene>
    <name evidence="10" type="primary">stp_3</name>
    <name evidence="10" type="ORF">LMG26788_00927</name>
</gene>
<evidence type="ECO:0000256" key="8">
    <source>
        <dbReference type="SAM" id="Phobius"/>
    </source>
</evidence>
<name>A0A6S7CJM1_9BURK</name>
<feature type="transmembrane region" description="Helical" evidence="8">
    <location>
        <begin position="258"/>
        <end position="290"/>
    </location>
</feature>
<keyword evidence="6 8" id="KW-1133">Transmembrane helix</keyword>
<evidence type="ECO:0000313" key="10">
    <source>
        <dbReference type="EMBL" id="CAB3834581.1"/>
    </source>
</evidence>
<proteinExistence type="inferred from homology"/>
<dbReference type="InterPro" id="IPR020846">
    <property type="entry name" value="MFS_dom"/>
</dbReference>
<sequence>MPSRPHSPRGTLLAAATGFALVLLDVSVVNVALEALRQEFSTGITGLQWVVNAYTLAFAALLLTSGALGDRIGARRMFLWGLTLFTLSSLLCGLANSLELLIAARLAQGIGAALLVPNSLSMLQRAFQSAIARNRAVGWWGAVGALALAAGPVLGGVLVTHLGWRAIFLLNLPLGMIGLVLTLRHVPHDTAGARRDLDWPGQAAAAVALAALTASLIEAGSRGWGNAWVLAGLAAFALGLGAFLWIESHAPTPMLPLALFRVPMFTVSSVSGMMVNFAYYGLVFVLSLFFQIQQHLSPQQAGFAFLPMTVVLIGANIVAGRLIARLGARRLMVLGLGLATAGYLMLLLASRDGRYALLVVPMLMAGGGIALTIPTMTNATLSSVDVSRAGIASGVLNSARQIGGMLGVAVFGYMVRDTAPRAFMHGMYASMALAVASLALGALLCLAGMPGAPRRERP</sequence>
<keyword evidence="7 8" id="KW-0472">Membrane</keyword>
<feature type="transmembrane region" description="Helical" evidence="8">
    <location>
        <begin position="227"/>
        <end position="246"/>
    </location>
</feature>
<dbReference type="SUPFAM" id="SSF103473">
    <property type="entry name" value="MFS general substrate transporter"/>
    <property type="match status" value="1"/>
</dbReference>
<accession>A0A6S7CJM1</accession>
<evidence type="ECO:0000313" key="11">
    <source>
        <dbReference type="Proteomes" id="UP000494203"/>
    </source>
</evidence>
<feature type="transmembrane region" description="Helical" evidence="8">
    <location>
        <begin position="302"/>
        <end position="324"/>
    </location>
</feature>
<dbReference type="PANTHER" id="PTHR42718:SF9">
    <property type="entry name" value="MAJOR FACILITATOR SUPERFAMILY MULTIDRUG TRANSPORTER MFSC"/>
    <property type="match status" value="1"/>
</dbReference>
<feature type="transmembrane region" description="Helical" evidence="8">
    <location>
        <begin position="102"/>
        <end position="124"/>
    </location>
</feature>
<feature type="transmembrane region" description="Helical" evidence="8">
    <location>
        <begin position="164"/>
        <end position="183"/>
    </location>
</feature>
<dbReference type="EMBL" id="CADIKZ010000002">
    <property type="protein sequence ID" value="CAB3834581.1"/>
    <property type="molecule type" value="Genomic_DNA"/>
</dbReference>
<feature type="transmembrane region" description="Helical" evidence="8">
    <location>
        <begin position="331"/>
        <end position="349"/>
    </location>
</feature>
<protein>
    <submittedName>
        <fullName evidence="10">Multidrug resistance protein Stp</fullName>
    </submittedName>
</protein>
<feature type="transmembrane region" description="Helical" evidence="8">
    <location>
        <begin position="47"/>
        <end position="65"/>
    </location>
</feature>
<evidence type="ECO:0000256" key="2">
    <source>
        <dbReference type="ARBA" id="ARBA00008537"/>
    </source>
</evidence>
<dbReference type="InterPro" id="IPR011701">
    <property type="entry name" value="MFS"/>
</dbReference>
<dbReference type="GO" id="GO:0022857">
    <property type="term" value="F:transmembrane transporter activity"/>
    <property type="evidence" value="ECO:0007669"/>
    <property type="project" value="InterPro"/>
</dbReference>
<keyword evidence="11" id="KW-1185">Reference proteome</keyword>
<evidence type="ECO:0000256" key="5">
    <source>
        <dbReference type="ARBA" id="ARBA00022692"/>
    </source>
</evidence>
<dbReference type="AlphaFoldDB" id="A0A6S7CJM1"/>
<dbReference type="Gene3D" id="1.20.1720.10">
    <property type="entry name" value="Multidrug resistance protein D"/>
    <property type="match status" value="1"/>
</dbReference>
<dbReference type="Proteomes" id="UP000494203">
    <property type="component" value="Unassembled WGS sequence"/>
</dbReference>
<keyword evidence="4" id="KW-1003">Cell membrane</keyword>
<keyword evidence="3" id="KW-0813">Transport</keyword>
<keyword evidence="5 8" id="KW-0812">Transmembrane</keyword>
<dbReference type="GO" id="GO:0005886">
    <property type="term" value="C:plasma membrane"/>
    <property type="evidence" value="ECO:0007669"/>
    <property type="project" value="UniProtKB-SubCell"/>
</dbReference>
<evidence type="ECO:0000259" key="9">
    <source>
        <dbReference type="PROSITE" id="PS50850"/>
    </source>
</evidence>
<evidence type="ECO:0000256" key="3">
    <source>
        <dbReference type="ARBA" id="ARBA00022448"/>
    </source>
</evidence>
<feature type="domain" description="Major facilitator superfamily (MFS) profile" evidence="9">
    <location>
        <begin position="11"/>
        <end position="453"/>
    </location>
</feature>
<dbReference type="Gene3D" id="1.20.1250.20">
    <property type="entry name" value="MFS general substrate transporter like domains"/>
    <property type="match status" value="1"/>
</dbReference>
<feature type="transmembrane region" description="Helical" evidence="8">
    <location>
        <begin position="203"/>
        <end position="221"/>
    </location>
</feature>
<comment type="similarity">
    <text evidence="2">Belongs to the major facilitator superfamily. EmrB family.</text>
</comment>
<evidence type="ECO:0000256" key="6">
    <source>
        <dbReference type="ARBA" id="ARBA00022989"/>
    </source>
</evidence>
<feature type="transmembrane region" description="Helical" evidence="8">
    <location>
        <begin position="77"/>
        <end position="96"/>
    </location>
</feature>
<evidence type="ECO:0000256" key="7">
    <source>
        <dbReference type="ARBA" id="ARBA00023136"/>
    </source>
</evidence>
<dbReference type="PROSITE" id="PS50850">
    <property type="entry name" value="MFS"/>
    <property type="match status" value="1"/>
</dbReference>
<reference evidence="10 11" key="1">
    <citation type="submission" date="2020-04" db="EMBL/GenBank/DDBJ databases">
        <authorList>
            <person name="De Canck E."/>
        </authorList>
    </citation>
    <scope>NUCLEOTIDE SEQUENCE [LARGE SCALE GENOMIC DNA]</scope>
    <source>
        <strain evidence="10 11">LMG 26788</strain>
    </source>
</reference>